<dbReference type="RefSeq" id="WP_026499906.1">
    <property type="nucleotide sequence ID" value="NZ_JBAIZG010000054.1"/>
</dbReference>
<evidence type="ECO:0000256" key="1">
    <source>
        <dbReference type="SAM" id="Phobius"/>
    </source>
</evidence>
<accession>A0A3E0K860</accession>
<keyword evidence="1" id="KW-1133">Transmembrane helix</keyword>
<name>A0A3E0K860_9BACI</name>
<proteinExistence type="predicted"/>
<gene>
    <name evidence="2" type="ORF">C6P37_02370</name>
</gene>
<feature type="transmembrane region" description="Helical" evidence="1">
    <location>
        <begin position="21"/>
        <end position="43"/>
    </location>
</feature>
<sequence length="70" mass="8452">MLAMDWILALFLYFPEDKREYIPAAISFSIFFIACVFTFLWIVRYSKKEEEKAKHLEEQVKKWQGEDKKG</sequence>
<evidence type="ECO:0000313" key="2">
    <source>
        <dbReference type="EMBL" id="REJ30914.1"/>
    </source>
</evidence>
<organism evidence="2 3">
    <name type="scientific">Caldibacillus debilis</name>
    <dbReference type="NCBI Taxonomy" id="301148"/>
    <lineage>
        <taxon>Bacteria</taxon>
        <taxon>Bacillati</taxon>
        <taxon>Bacillota</taxon>
        <taxon>Bacilli</taxon>
        <taxon>Bacillales</taxon>
        <taxon>Bacillaceae</taxon>
        <taxon>Caldibacillus</taxon>
    </lineage>
</organism>
<dbReference type="EMBL" id="QEWE01000008">
    <property type="protein sequence ID" value="REJ30914.1"/>
    <property type="molecule type" value="Genomic_DNA"/>
</dbReference>
<evidence type="ECO:0000313" key="3">
    <source>
        <dbReference type="Proteomes" id="UP000257014"/>
    </source>
</evidence>
<keyword evidence="1" id="KW-0812">Transmembrane</keyword>
<comment type="caution">
    <text evidence="2">The sequence shown here is derived from an EMBL/GenBank/DDBJ whole genome shotgun (WGS) entry which is preliminary data.</text>
</comment>
<reference evidence="2 3" key="1">
    <citation type="submission" date="2018-03" db="EMBL/GenBank/DDBJ databases">
        <authorList>
            <person name="Keele B.F."/>
        </authorList>
    </citation>
    <scope>NUCLEOTIDE SEQUENCE [LARGE SCALE GENOMIC DNA]</scope>
    <source>
        <strain evidence="2">ZCTH4_d</strain>
    </source>
</reference>
<protein>
    <submittedName>
        <fullName evidence="2">Uncharacterized protein</fullName>
    </submittedName>
</protein>
<dbReference type="AlphaFoldDB" id="A0A3E0K860"/>
<dbReference type="Proteomes" id="UP000257014">
    <property type="component" value="Unassembled WGS sequence"/>
</dbReference>
<keyword evidence="1" id="KW-0472">Membrane</keyword>